<dbReference type="EMBL" id="JBHUCX010000027">
    <property type="protein sequence ID" value="MFD1675167.1"/>
    <property type="molecule type" value="Genomic_DNA"/>
</dbReference>
<feature type="transmembrane region" description="Helical" evidence="1">
    <location>
        <begin position="21"/>
        <end position="45"/>
    </location>
</feature>
<dbReference type="GO" id="GO:0016798">
    <property type="term" value="F:hydrolase activity, acting on glycosyl bonds"/>
    <property type="evidence" value="ECO:0007669"/>
    <property type="project" value="UniProtKB-KW"/>
</dbReference>
<keyword evidence="3" id="KW-0378">Hydrolase</keyword>
<feature type="domain" description="Phosphodiester glycosidase" evidence="2">
    <location>
        <begin position="159"/>
        <end position="339"/>
    </location>
</feature>
<comment type="caution">
    <text evidence="3">The sequence shown here is derived from an EMBL/GenBank/DDBJ whole genome shotgun (WGS) entry which is preliminary data.</text>
</comment>
<name>A0ABW4JFS1_9BACL</name>
<gene>
    <name evidence="3" type="ORF">ACFSB2_10725</name>
</gene>
<sequence>MDQKKHRKHKEEQKSPKRGNAFLRWLGYTVFGVVYLYVSTSLWIFQGPFPSLKNYLIDTLDSTQHGYLLRPLSLYTLPESVIQAHSLTNGLVSSTKPVNEITKRTFHVNDGSIKEETYQGKTFKADILLVKDPSRIKVVATKYLHQHGETVQQMVKDVGAVAGINAGGFVDTNWQGTGANPQGITMHDGQLVNITGSRTQPQPVIAFTAGGQMIAGAYSLPQLRNLGVQEAVGFGPVLVQDGKPVQTADGAGLDPRTAIGQTENGTVILMVTNGRGLSASDAGASYDDIKALMINKFHAVIAANLDGGSSTTMVYNNKLVNTPWDILGERSVATSIVVMPETGGGANG</sequence>
<evidence type="ECO:0000256" key="1">
    <source>
        <dbReference type="SAM" id="Phobius"/>
    </source>
</evidence>
<dbReference type="PANTHER" id="PTHR40446:SF2">
    <property type="entry name" value="N-ACETYLGLUCOSAMINE-1-PHOSPHODIESTER ALPHA-N-ACETYLGLUCOSAMINIDASE"/>
    <property type="match status" value="1"/>
</dbReference>
<keyword evidence="3" id="KW-0326">Glycosidase</keyword>
<keyword evidence="1" id="KW-1133">Transmembrane helix</keyword>
<proteinExistence type="predicted"/>
<evidence type="ECO:0000259" key="2">
    <source>
        <dbReference type="Pfam" id="PF09992"/>
    </source>
</evidence>
<dbReference type="Pfam" id="PF09992">
    <property type="entry name" value="NAGPA"/>
    <property type="match status" value="1"/>
</dbReference>
<keyword evidence="4" id="KW-1185">Reference proteome</keyword>
<organism evidence="3 4">
    <name type="scientific">Alicyclobacillus fodiniaquatilis</name>
    <dbReference type="NCBI Taxonomy" id="1661150"/>
    <lineage>
        <taxon>Bacteria</taxon>
        <taxon>Bacillati</taxon>
        <taxon>Bacillota</taxon>
        <taxon>Bacilli</taxon>
        <taxon>Bacillales</taxon>
        <taxon>Alicyclobacillaceae</taxon>
        <taxon>Alicyclobacillus</taxon>
    </lineage>
</organism>
<dbReference type="InterPro" id="IPR018711">
    <property type="entry name" value="NAGPA"/>
</dbReference>
<dbReference type="PANTHER" id="PTHR40446">
    <property type="entry name" value="N-ACETYLGLUCOSAMINE-1-PHOSPHODIESTER ALPHA-N-ACETYLGLUCOSAMINIDASE"/>
    <property type="match status" value="1"/>
</dbReference>
<reference evidence="4" key="1">
    <citation type="journal article" date="2019" name="Int. J. Syst. Evol. Microbiol.">
        <title>The Global Catalogue of Microorganisms (GCM) 10K type strain sequencing project: providing services to taxonomists for standard genome sequencing and annotation.</title>
        <authorList>
            <consortium name="The Broad Institute Genomics Platform"/>
            <consortium name="The Broad Institute Genome Sequencing Center for Infectious Disease"/>
            <person name="Wu L."/>
            <person name="Ma J."/>
        </authorList>
    </citation>
    <scope>NUCLEOTIDE SEQUENCE [LARGE SCALE GENOMIC DNA]</scope>
    <source>
        <strain evidence="4">CGMCC 1.12286</strain>
    </source>
</reference>
<protein>
    <submittedName>
        <fullName evidence="3">Phosphodiester glycosidase family protein</fullName>
    </submittedName>
</protein>
<keyword evidence="1" id="KW-0472">Membrane</keyword>
<evidence type="ECO:0000313" key="3">
    <source>
        <dbReference type="EMBL" id="MFD1675167.1"/>
    </source>
</evidence>
<keyword evidence="1" id="KW-0812">Transmembrane</keyword>
<evidence type="ECO:0000313" key="4">
    <source>
        <dbReference type="Proteomes" id="UP001597079"/>
    </source>
</evidence>
<accession>A0ABW4JFS1</accession>
<dbReference type="RefSeq" id="WP_377943040.1">
    <property type="nucleotide sequence ID" value="NZ_JBHUCX010000027.1"/>
</dbReference>
<dbReference type="Proteomes" id="UP001597079">
    <property type="component" value="Unassembled WGS sequence"/>
</dbReference>